<dbReference type="SUPFAM" id="SSF52980">
    <property type="entry name" value="Restriction endonuclease-like"/>
    <property type="match status" value="1"/>
</dbReference>
<proteinExistence type="predicted"/>
<dbReference type="PANTHER" id="PTHR34314:SF6">
    <property type="entry name" value="DUF3782 DOMAIN-CONTAINING PROTEIN"/>
    <property type="match status" value="1"/>
</dbReference>
<name>A0A7C4JK71_9CREN</name>
<gene>
    <name evidence="3" type="ORF">ENU08_07115</name>
    <name evidence="2" type="ORF">ENU41_06390</name>
</gene>
<dbReference type="InterPro" id="IPR011335">
    <property type="entry name" value="Restrct_endonuc-II-like"/>
</dbReference>
<dbReference type="PANTHER" id="PTHR34314">
    <property type="entry name" value="CRENARCHAEAL PROTEIN, PUTATIVE-RELATED"/>
    <property type="match status" value="1"/>
</dbReference>
<reference evidence="3" key="1">
    <citation type="journal article" date="2020" name="mSystems">
        <title>Genome- and Community-Level Interaction Insights into Carbon Utilization and Element Cycling Functions of Hydrothermarchaeota in Hydrothermal Sediment.</title>
        <authorList>
            <person name="Zhou Z."/>
            <person name="Liu Y."/>
            <person name="Xu W."/>
            <person name="Pan J."/>
            <person name="Luo Z.H."/>
            <person name="Li M."/>
        </authorList>
    </citation>
    <scope>NUCLEOTIDE SEQUENCE [LARGE SCALE GENOMIC DNA]</scope>
    <source>
        <strain evidence="3">SpSt-637</strain>
        <strain evidence="2">SpSt-667</strain>
    </source>
</reference>
<keyword evidence="1" id="KW-0175">Coiled coil</keyword>
<dbReference type="EMBL" id="DTBD01000065">
    <property type="protein sequence ID" value="HGQ64997.1"/>
    <property type="molecule type" value="Genomic_DNA"/>
</dbReference>
<dbReference type="AlphaFoldDB" id="A0A7C4JK71"/>
<evidence type="ECO:0000313" key="2">
    <source>
        <dbReference type="EMBL" id="HGQ36287.1"/>
    </source>
</evidence>
<sequence length="271" mass="32584">MDVVVLKKNFLRLLKEDEEFRYAVAGLIGLDEILKKLDKHEEELKKFREDFLVFVKEQEKKWEENRRLWEENFRRWEENNKRWEENNRRWEENAKRWEEAYKRFEAIDKRLEVIEARLEHHSKVLEEHAAILKEHTKILMEHSNVIKELVKRVSRLELAVGALTEASFARYVYDDLYVEASSKGEKILRRVRNYRFNETDIDLFIETDKSIYIVEVKVKPRHEDVGLLIAKVDLVKAKYPGKNVVGILATTMIGREVEEYAIEKGIQVYKY</sequence>
<evidence type="ECO:0000256" key="1">
    <source>
        <dbReference type="SAM" id="Coils"/>
    </source>
</evidence>
<dbReference type="Gene3D" id="6.10.250.1010">
    <property type="match status" value="1"/>
</dbReference>
<protein>
    <recommendedName>
        <fullName evidence="4">DUF3782 domain-containing protein</fullName>
    </recommendedName>
</protein>
<evidence type="ECO:0008006" key="4">
    <source>
        <dbReference type="Google" id="ProtNLM"/>
    </source>
</evidence>
<comment type="caution">
    <text evidence="3">The sequence shown here is derived from an EMBL/GenBank/DDBJ whole genome shotgun (WGS) entry which is preliminary data.</text>
</comment>
<feature type="coiled-coil region" evidence="1">
    <location>
        <begin position="30"/>
        <end position="107"/>
    </location>
</feature>
<feature type="coiled-coil region" evidence="1">
    <location>
        <begin position="139"/>
        <end position="166"/>
    </location>
</feature>
<dbReference type="EMBL" id="DTCK01000040">
    <property type="protein sequence ID" value="HGQ36287.1"/>
    <property type="molecule type" value="Genomic_DNA"/>
</dbReference>
<evidence type="ECO:0000313" key="3">
    <source>
        <dbReference type="EMBL" id="HGQ64997.1"/>
    </source>
</evidence>
<accession>A0A7C4JK71</accession>
<organism evidence="3">
    <name type="scientific">Ignisphaera aggregans</name>
    <dbReference type="NCBI Taxonomy" id="334771"/>
    <lineage>
        <taxon>Archaea</taxon>
        <taxon>Thermoproteota</taxon>
        <taxon>Thermoprotei</taxon>
        <taxon>Desulfurococcales</taxon>
        <taxon>Desulfurococcaceae</taxon>
        <taxon>Ignisphaera</taxon>
    </lineage>
</organism>